<comment type="caution">
    <text evidence="2">The sequence shown here is derived from an EMBL/GenBank/DDBJ whole genome shotgun (WGS) entry which is preliminary data.</text>
</comment>
<dbReference type="Pfam" id="PF01547">
    <property type="entry name" value="SBP_bac_1"/>
    <property type="match status" value="1"/>
</dbReference>
<dbReference type="InterPro" id="IPR006059">
    <property type="entry name" value="SBP"/>
</dbReference>
<dbReference type="Proteomes" id="UP000034774">
    <property type="component" value="Unassembled WGS sequence"/>
</dbReference>
<name>A0A0G0LJT7_9BACT</name>
<protein>
    <submittedName>
        <fullName evidence="2">N-Acetyl-D-glucosamine ABC transport system,sugar-binding protein</fullName>
    </submittedName>
</protein>
<reference evidence="2 3" key="1">
    <citation type="journal article" date="2015" name="Nature">
        <title>rRNA introns, odd ribosomes, and small enigmatic genomes across a large radiation of phyla.</title>
        <authorList>
            <person name="Brown C.T."/>
            <person name="Hug L.A."/>
            <person name="Thomas B.C."/>
            <person name="Sharon I."/>
            <person name="Castelle C.J."/>
            <person name="Singh A."/>
            <person name="Wilkins M.J."/>
            <person name="Williams K.H."/>
            <person name="Banfield J.F."/>
        </authorList>
    </citation>
    <scope>NUCLEOTIDE SEQUENCE [LARGE SCALE GENOMIC DNA]</scope>
</reference>
<keyword evidence="1" id="KW-0472">Membrane</keyword>
<gene>
    <name evidence="2" type="ORF">UT17_C0003G0181</name>
</gene>
<sequence length="457" mass="50722">MPPQNIPQPQQPINPSILPPLPKRGFPKIFIWIGLGIVILVLIFVIFRLFSKSTPKSAAIVWWGLWEEENIVSPLISEYESSHPNIKITYIKQSPQDYRERLTNALAKATGPDIFRFHNTWVPMFRADLDLLPPSIMSSAEYSKTFYPVASSDLTSGTGIVGIPLEYDALTLYVNEDIFNKAGKTPPTTWDELRNLASQLTVKDDQGTITQSGVALGRTENVDHWSEILALLMIQNGVDLSNPTGKPAEDALSFFTYFASTDGVWNVTLPPSTQAFASGKLAMYLGPSWRAFEITQANPALKFKTVPVPQLPKDNPNQPDITYATYWAEGVWSKSTKKAAAWDFLKFLSTQDSLQKLYQSESKVRSFGEPYSRIDMANLLTSHPVLGSIITQAPGAASWYLASRTFDGPTGINSQMANYFGDAINAMTDGRTTPEKALETVVEGVKQVLTQYRLIAK</sequence>
<dbReference type="InterPro" id="IPR050490">
    <property type="entry name" value="Bact_solute-bd_prot1"/>
</dbReference>
<evidence type="ECO:0000256" key="1">
    <source>
        <dbReference type="SAM" id="Phobius"/>
    </source>
</evidence>
<proteinExistence type="predicted"/>
<feature type="transmembrane region" description="Helical" evidence="1">
    <location>
        <begin position="29"/>
        <end position="50"/>
    </location>
</feature>
<accession>A0A0G0LJT7</accession>
<dbReference type="PANTHER" id="PTHR43649">
    <property type="entry name" value="ARABINOSE-BINDING PROTEIN-RELATED"/>
    <property type="match status" value="1"/>
</dbReference>
<dbReference type="EMBL" id="LBVU01000003">
    <property type="protein sequence ID" value="KKQ92158.1"/>
    <property type="molecule type" value="Genomic_DNA"/>
</dbReference>
<organism evidence="2 3">
    <name type="scientific">Candidatus Woesebacteria bacterium GW2011_GWB1_39_10</name>
    <dbReference type="NCBI Taxonomy" id="1618572"/>
    <lineage>
        <taxon>Bacteria</taxon>
        <taxon>Candidatus Woeseibacteriota</taxon>
    </lineage>
</organism>
<keyword evidence="1" id="KW-1133">Transmembrane helix</keyword>
<dbReference type="AlphaFoldDB" id="A0A0G0LJT7"/>
<dbReference type="Gene3D" id="3.40.190.10">
    <property type="entry name" value="Periplasmic binding protein-like II"/>
    <property type="match status" value="1"/>
</dbReference>
<dbReference type="PANTHER" id="PTHR43649:SF12">
    <property type="entry name" value="DIACETYLCHITOBIOSE BINDING PROTEIN DASA"/>
    <property type="match status" value="1"/>
</dbReference>
<evidence type="ECO:0000313" key="2">
    <source>
        <dbReference type="EMBL" id="KKQ92158.1"/>
    </source>
</evidence>
<keyword evidence="1" id="KW-0812">Transmembrane</keyword>
<dbReference type="SUPFAM" id="SSF53850">
    <property type="entry name" value="Periplasmic binding protein-like II"/>
    <property type="match status" value="1"/>
</dbReference>
<dbReference type="STRING" id="1618572.UT17_C0003G0181"/>
<evidence type="ECO:0000313" key="3">
    <source>
        <dbReference type="Proteomes" id="UP000034774"/>
    </source>
</evidence>